<evidence type="ECO:0000313" key="20">
    <source>
        <dbReference type="Proteomes" id="UP000823388"/>
    </source>
</evidence>
<name>A0A8T0V5H0_PANVG</name>
<keyword evidence="7" id="KW-0156">Chromatin regulator</keyword>
<keyword evidence="4" id="KW-0677">Repeat</keyword>
<dbReference type="SMART" id="SM00355">
    <property type="entry name" value="ZnF_C2H2"/>
    <property type="match status" value="4"/>
</dbReference>
<keyword evidence="13" id="KW-0539">Nucleus</keyword>
<dbReference type="PROSITE" id="PS51183">
    <property type="entry name" value="JMJN"/>
    <property type="match status" value="1"/>
</dbReference>
<evidence type="ECO:0000256" key="8">
    <source>
        <dbReference type="ARBA" id="ARBA00022964"/>
    </source>
</evidence>
<keyword evidence="11" id="KW-0805">Transcription regulation</keyword>
<dbReference type="FunFam" id="2.60.120.650:FF:000023">
    <property type="entry name" value="Probable lysine-specific demethylase ELF6"/>
    <property type="match status" value="1"/>
</dbReference>
<feature type="compositionally biased region" description="Basic and acidic residues" evidence="15">
    <location>
        <begin position="1060"/>
        <end position="1071"/>
    </location>
</feature>
<evidence type="ECO:0000313" key="19">
    <source>
        <dbReference type="EMBL" id="KAG2628746.1"/>
    </source>
</evidence>
<sequence length="1452" mass="161834">MSPPAVETPEWLRNLPVAPEYRPTAAEFADPIAYILKIEVEASRYGICKIVPPLAAPPREATVERLRASFAANAAAASGIDGAAPAPTFPTRLQQVGFSTKNRRPASRRVWESGERYTLEAFRAKARDIDLPRHAVPPKHATQLQLEALFWGACAARPFNVEYGNDMPGSGFAAPQELELDLEGGGGGGGGGNAALAARDVGETEWNMRLAPRARGSLLRAMGRDVAGVTTPMLYVAMLYSWFAWHVEDHELHSLNYLHFGKPKTWYGVPRDAMLAFEDAVRVHGYADELNAIMAFQTLNEKTTVLSPEVLLSAGVPCCRLVQNPGEFIITFPGAYHSGFSHGFNCGEATNIATPRWLQVAKEAAVRRASTNCGPLVSHYQLLYELALSLRPRELKNSHDVPRSSRLRDKKKNESEIMIKETFVGSVIENNNFLSILLDKSSCVIIPEIEFPLPSFPTMMVPEVTVKQALIAGPCSNSQKKDEDMLASATTSSVCNGRKLYETKFGTVNTSAFLLNPEIQSGVIEKGRSHQGGGLLDQGRLPCVQCGILSYACGAIIQPKEAAVQYVISQECMSSSAKHGEIMKSDDTSNWITIVPPQGHSSETDDYMIHSVSSAHISDRCRQLYTSSTHGCNSALGLLASAYDSSDSDEEAEMPNEIANISANNDAENGVTNVQSSGTSIQHQNTNLHLSEEECDPRATLSQMKPVDDKIIAMTQASIGTDMTRLADLGESLIAYEQWSGYVDLDDDQTTSGAKTYLNTSFSRAKGAMEPDALTLLKYSKDSCRMHVFCLEHALETWTQLQQIGGANIMLLCHPEYPRAESAAKVIAEELGMKHAWKDITFKKATDEDIGRIRLALQDEDAVPTSSDWAVKMGINIYYSAKQSKSPLYSKQVPYNSIIYKAFAQENPDRDEERQQLRTTKKKVAGSWCGKVWMSNQVHPLLACEREEEDLDLVCSKAMVPVTSYDRIQEEPPTRSTILINRNLSKRISRRKEVDSVEQSRSKKKKYTTSDVATFDQPRNCDDHDKYEDGDESESEDARNTQQHQQYESQKINKKSSSKRQKDDKRNNFYERHSYHDDIDYRFGLDWDNTPPQGLDVVEVKSGAQLQGSKKKSSKCKANDDLLNVEKKLQKMGKKVSTNKHKNDKTNQQFQGNHNEDNNVDLLPEDNGDEATQESWDGIPKHKTNDVKVKSRGKMHSGKKKANKCQTSDGLDNVDLLHEDNGYEVTQESLDEVPKQKTDDVRVKSRGKMHGGKKKASKCQISDVLDNGDNEAIFSCDTALCDRDKATIDDWEEIPKEKADDVKVKSNMQSGKKKASKRPASDGLRNGDKGAKFSCDIEGCDMSFSTQQDLALHKRDICPVKGCKKKFFCHKYLLQHRKVHLDERPLMCSFTGCKKTFKWPWARTEHMRVHTGVRPYACTEPGCTQTFRFVSDFSRHKRKTGHSSDKKKKNST</sequence>
<feature type="region of interest" description="Disordered" evidence="15">
    <location>
        <begin position="1226"/>
        <end position="1254"/>
    </location>
</feature>
<evidence type="ECO:0008006" key="21">
    <source>
        <dbReference type="Google" id="ProtNLM"/>
    </source>
</evidence>
<reference evidence="19" key="1">
    <citation type="submission" date="2020-05" db="EMBL/GenBank/DDBJ databases">
        <title>WGS assembly of Panicum virgatum.</title>
        <authorList>
            <person name="Lovell J.T."/>
            <person name="Jenkins J."/>
            <person name="Shu S."/>
            <person name="Juenger T.E."/>
            <person name="Schmutz J."/>
        </authorList>
    </citation>
    <scope>NUCLEOTIDE SEQUENCE</scope>
    <source>
        <strain evidence="19">AP13</strain>
    </source>
</reference>
<feature type="compositionally biased region" description="Basic residues" evidence="15">
    <location>
        <begin position="1132"/>
        <end position="1143"/>
    </location>
</feature>
<dbReference type="FunFam" id="3.30.160.60:FF:000747">
    <property type="entry name" value="Probable lysine-specific demethylase ELF6"/>
    <property type="match status" value="1"/>
</dbReference>
<dbReference type="InterPro" id="IPR003347">
    <property type="entry name" value="JmjC_dom"/>
</dbReference>
<feature type="domain" description="C2H2-type" evidence="16">
    <location>
        <begin position="1386"/>
        <end position="1415"/>
    </location>
</feature>
<dbReference type="Pfam" id="PF02375">
    <property type="entry name" value="JmjN"/>
    <property type="match status" value="1"/>
</dbReference>
<evidence type="ECO:0000256" key="5">
    <source>
        <dbReference type="ARBA" id="ARBA00022771"/>
    </source>
</evidence>
<proteinExistence type="predicted"/>
<evidence type="ECO:0000259" key="16">
    <source>
        <dbReference type="PROSITE" id="PS50157"/>
    </source>
</evidence>
<keyword evidence="20" id="KW-1185">Reference proteome</keyword>
<keyword evidence="5 14" id="KW-0863">Zinc-finger</keyword>
<evidence type="ECO:0000259" key="18">
    <source>
        <dbReference type="PROSITE" id="PS51184"/>
    </source>
</evidence>
<dbReference type="SUPFAM" id="SSF57667">
    <property type="entry name" value="beta-beta-alpha zinc fingers"/>
    <property type="match status" value="1"/>
</dbReference>
<evidence type="ECO:0000256" key="11">
    <source>
        <dbReference type="ARBA" id="ARBA00023015"/>
    </source>
</evidence>
<dbReference type="GO" id="GO:0005634">
    <property type="term" value="C:nucleus"/>
    <property type="evidence" value="ECO:0007669"/>
    <property type="project" value="UniProtKB-SubCell"/>
</dbReference>
<comment type="caution">
    <text evidence="19">The sequence shown here is derived from an EMBL/GenBank/DDBJ whole genome shotgun (WGS) entry which is preliminary data.</text>
</comment>
<evidence type="ECO:0000256" key="15">
    <source>
        <dbReference type="SAM" id="MobiDB-lite"/>
    </source>
</evidence>
<feature type="region of interest" description="Disordered" evidence="15">
    <location>
        <begin position="989"/>
        <end position="1071"/>
    </location>
</feature>
<gene>
    <name evidence="19" type="ORF">PVAP13_3KG240000</name>
</gene>
<evidence type="ECO:0000256" key="10">
    <source>
        <dbReference type="ARBA" id="ARBA00023004"/>
    </source>
</evidence>
<evidence type="ECO:0000259" key="17">
    <source>
        <dbReference type="PROSITE" id="PS51183"/>
    </source>
</evidence>
<evidence type="ECO:0000256" key="14">
    <source>
        <dbReference type="PROSITE-ProRule" id="PRU00042"/>
    </source>
</evidence>
<evidence type="ECO:0000256" key="6">
    <source>
        <dbReference type="ARBA" id="ARBA00022833"/>
    </source>
</evidence>
<dbReference type="Gene3D" id="3.30.160.60">
    <property type="entry name" value="Classic Zinc Finger"/>
    <property type="match status" value="2"/>
</dbReference>
<dbReference type="Gene3D" id="2.60.120.650">
    <property type="entry name" value="Cupin"/>
    <property type="match status" value="1"/>
</dbReference>
<evidence type="ECO:0000256" key="7">
    <source>
        <dbReference type="ARBA" id="ARBA00022853"/>
    </source>
</evidence>
<dbReference type="PROSITE" id="PS00028">
    <property type="entry name" value="ZINC_FINGER_C2H2_1"/>
    <property type="match status" value="3"/>
</dbReference>
<dbReference type="PROSITE" id="PS51184">
    <property type="entry name" value="JMJC"/>
    <property type="match status" value="1"/>
</dbReference>
<evidence type="ECO:0000256" key="2">
    <source>
        <dbReference type="ARBA" id="ARBA00004123"/>
    </source>
</evidence>
<feature type="compositionally biased region" description="Basic and acidic residues" evidence="15">
    <location>
        <begin position="1232"/>
        <end position="1243"/>
    </location>
</feature>
<evidence type="ECO:0000256" key="12">
    <source>
        <dbReference type="ARBA" id="ARBA00023163"/>
    </source>
</evidence>
<comment type="subcellular location">
    <subcellularLocation>
        <location evidence="2">Nucleus</location>
    </subcellularLocation>
</comment>
<keyword evidence="12" id="KW-0804">Transcription</keyword>
<dbReference type="GO" id="GO:0040029">
    <property type="term" value="P:epigenetic regulation of gene expression"/>
    <property type="evidence" value="ECO:0007669"/>
    <property type="project" value="UniProtKB-ARBA"/>
</dbReference>
<dbReference type="PANTHER" id="PTHR10694:SF50">
    <property type="entry name" value="JMJC DOMAIN CONTAINING PROTEIN, EXPRESSED"/>
    <property type="match status" value="1"/>
</dbReference>
<evidence type="ECO:0000256" key="13">
    <source>
        <dbReference type="ARBA" id="ARBA00023242"/>
    </source>
</evidence>
<dbReference type="GO" id="GO:0000785">
    <property type="term" value="C:chromatin"/>
    <property type="evidence" value="ECO:0007669"/>
    <property type="project" value="TreeGrafter"/>
</dbReference>
<keyword evidence="9" id="KW-0560">Oxidoreductase</keyword>
<feature type="region of interest" description="Disordered" evidence="15">
    <location>
        <begin position="1132"/>
        <end position="1213"/>
    </location>
</feature>
<dbReference type="PANTHER" id="PTHR10694">
    <property type="entry name" value="LYSINE-SPECIFIC DEMETHYLASE"/>
    <property type="match status" value="1"/>
</dbReference>
<dbReference type="InterPro" id="IPR013087">
    <property type="entry name" value="Znf_C2H2_type"/>
</dbReference>
<feature type="compositionally biased region" description="Polar residues" evidence="15">
    <location>
        <begin position="1040"/>
        <end position="1050"/>
    </location>
</feature>
<dbReference type="EMBL" id="CM029041">
    <property type="protein sequence ID" value="KAG2628746.1"/>
    <property type="molecule type" value="Genomic_DNA"/>
</dbReference>
<dbReference type="Proteomes" id="UP000823388">
    <property type="component" value="Chromosome 3K"/>
</dbReference>
<evidence type="ECO:0000256" key="1">
    <source>
        <dbReference type="ARBA" id="ARBA00001954"/>
    </source>
</evidence>
<feature type="domain" description="JmjN" evidence="17">
    <location>
        <begin position="18"/>
        <end position="59"/>
    </location>
</feature>
<dbReference type="SMART" id="SM00558">
    <property type="entry name" value="JmjC"/>
    <property type="match status" value="1"/>
</dbReference>
<feature type="domain" description="C2H2-type" evidence="16">
    <location>
        <begin position="1416"/>
        <end position="1447"/>
    </location>
</feature>
<organism evidence="19 20">
    <name type="scientific">Panicum virgatum</name>
    <name type="common">Blackwell switchgrass</name>
    <dbReference type="NCBI Taxonomy" id="38727"/>
    <lineage>
        <taxon>Eukaryota</taxon>
        <taxon>Viridiplantae</taxon>
        <taxon>Streptophyta</taxon>
        <taxon>Embryophyta</taxon>
        <taxon>Tracheophyta</taxon>
        <taxon>Spermatophyta</taxon>
        <taxon>Magnoliopsida</taxon>
        <taxon>Liliopsida</taxon>
        <taxon>Poales</taxon>
        <taxon>Poaceae</taxon>
        <taxon>PACMAD clade</taxon>
        <taxon>Panicoideae</taxon>
        <taxon>Panicodae</taxon>
        <taxon>Paniceae</taxon>
        <taxon>Panicinae</taxon>
        <taxon>Panicum</taxon>
        <taxon>Panicum sect. Hiantes</taxon>
    </lineage>
</organism>
<comment type="cofactor">
    <cofactor evidence="1">
        <name>Fe(2+)</name>
        <dbReference type="ChEBI" id="CHEBI:29033"/>
    </cofactor>
</comment>
<feature type="domain" description="C2H2-type" evidence="16">
    <location>
        <begin position="1356"/>
        <end position="1385"/>
    </location>
</feature>
<dbReference type="SUPFAM" id="SSF51197">
    <property type="entry name" value="Clavaminate synthase-like"/>
    <property type="match status" value="1"/>
</dbReference>
<dbReference type="InterPro" id="IPR003349">
    <property type="entry name" value="JmjN"/>
</dbReference>
<keyword evidence="3" id="KW-0479">Metal-binding</keyword>
<feature type="compositionally biased region" description="Basic and acidic residues" evidence="15">
    <location>
        <begin position="991"/>
        <end position="1001"/>
    </location>
</feature>
<feature type="domain" description="JmjC" evidence="18">
    <location>
        <begin position="200"/>
        <end position="369"/>
    </location>
</feature>
<keyword evidence="8" id="KW-0223">Dioxygenase</keyword>
<dbReference type="GO" id="GO:0034647">
    <property type="term" value="F:histone H3K4me/H3K4me2/H3K4me3 demethylase activity"/>
    <property type="evidence" value="ECO:0007669"/>
    <property type="project" value="TreeGrafter"/>
</dbReference>
<feature type="compositionally biased region" description="Acidic residues" evidence="15">
    <location>
        <begin position="1163"/>
        <end position="1172"/>
    </location>
</feature>
<dbReference type="Pfam" id="PF02373">
    <property type="entry name" value="JmjC"/>
    <property type="match status" value="1"/>
</dbReference>
<keyword evidence="10" id="KW-0408">Iron</keyword>
<dbReference type="PROSITE" id="PS50157">
    <property type="entry name" value="ZINC_FINGER_C2H2_2"/>
    <property type="match status" value="3"/>
</dbReference>
<dbReference type="InterPro" id="IPR036236">
    <property type="entry name" value="Znf_C2H2_sf"/>
</dbReference>
<dbReference type="OrthoDB" id="9547406at2759"/>
<protein>
    <recommendedName>
        <fullName evidence="21">Lysine-specific demethylase REF6</fullName>
    </recommendedName>
</protein>
<evidence type="ECO:0000256" key="4">
    <source>
        <dbReference type="ARBA" id="ARBA00022737"/>
    </source>
</evidence>
<dbReference type="GO" id="GO:0008270">
    <property type="term" value="F:zinc ion binding"/>
    <property type="evidence" value="ECO:0007669"/>
    <property type="project" value="UniProtKB-KW"/>
</dbReference>
<feature type="region of interest" description="Disordered" evidence="15">
    <location>
        <begin position="1102"/>
        <end position="1121"/>
    </location>
</feature>
<evidence type="ECO:0000256" key="3">
    <source>
        <dbReference type="ARBA" id="ARBA00022723"/>
    </source>
</evidence>
<feature type="region of interest" description="Disordered" evidence="15">
    <location>
        <begin position="1299"/>
        <end position="1325"/>
    </location>
</feature>
<feature type="compositionally biased region" description="Basic residues" evidence="15">
    <location>
        <begin position="1244"/>
        <end position="1254"/>
    </location>
</feature>
<evidence type="ECO:0000256" key="9">
    <source>
        <dbReference type="ARBA" id="ARBA00023002"/>
    </source>
</evidence>
<feature type="compositionally biased region" description="Basic residues" evidence="15">
    <location>
        <begin position="1190"/>
        <end position="1203"/>
    </location>
</feature>
<keyword evidence="6" id="KW-0862">Zinc</keyword>
<feature type="compositionally biased region" description="Basic and acidic residues" evidence="15">
    <location>
        <begin position="1179"/>
        <end position="1189"/>
    </location>
</feature>
<accession>A0A8T0V5H0</accession>
<dbReference type="SMART" id="SM00545">
    <property type="entry name" value="JmjN"/>
    <property type="match status" value="1"/>
</dbReference>